<organism evidence="10 11">
    <name type="scientific">Loxostege sticticalis</name>
    <name type="common">Beet webworm moth</name>
    <dbReference type="NCBI Taxonomy" id="481309"/>
    <lineage>
        <taxon>Eukaryota</taxon>
        <taxon>Metazoa</taxon>
        <taxon>Ecdysozoa</taxon>
        <taxon>Arthropoda</taxon>
        <taxon>Hexapoda</taxon>
        <taxon>Insecta</taxon>
        <taxon>Pterygota</taxon>
        <taxon>Neoptera</taxon>
        <taxon>Endopterygota</taxon>
        <taxon>Lepidoptera</taxon>
        <taxon>Glossata</taxon>
        <taxon>Ditrysia</taxon>
        <taxon>Pyraloidea</taxon>
        <taxon>Crambidae</taxon>
        <taxon>Pyraustinae</taxon>
        <taxon>Loxostege</taxon>
    </lineage>
</organism>
<keyword evidence="2" id="KW-0719">Serine esterase</keyword>
<dbReference type="InterPro" id="IPR029058">
    <property type="entry name" value="AB_hydrolase_fold"/>
</dbReference>
<comment type="similarity">
    <text evidence="1 6">Belongs to the type-B carboxylesterase/lipase family.</text>
</comment>
<feature type="transmembrane region" description="Helical" evidence="8">
    <location>
        <begin position="605"/>
        <end position="625"/>
    </location>
</feature>
<dbReference type="InterPro" id="IPR019826">
    <property type="entry name" value="Carboxylesterase_B_AS"/>
</dbReference>
<dbReference type="Gene3D" id="3.40.50.1820">
    <property type="entry name" value="alpha/beta hydrolase"/>
    <property type="match status" value="1"/>
</dbReference>
<evidence type="ECO:0000313" key="11">
    <source>
        <dbReference type="Proteomes" id="UP001549921"/>
    </source>
</evidence>
<evidence type="ECO:0000256" key="4">
    <source>
        <dbReference type="ARBA" id="ARBA00023157"/>
    </source>
</evidence>
<dbReference type="PANTHER" id="PTHR11559">
    <property type="entry name" value="CARBOXYLESTERASE"/>
    <property type="match status" value="1"/>
</dbReference>
<dbReference type="GO" id="GO:0052689">
    <property type="term" value="F:carboxylic ester hydrolase activity"/>
    <property type="evidence" value="ECO:0007669"/>
    <property type="project" value="UniProtKB-KW"/>
</dbReference>
<dbReference type="Proteomes" id="UP001549921">
    <property type="component" value="Unassembled WGS sequence"/>
</dbReference>
<keyword evidence="5" id="KW-0325">Glycoprotein</keyword>
<protein>
    <recommendedName>
        <fullName evidence="6">Carboxylic ester hydrolase</fullName>
        <ecNumber evidence="6">3.1.1.-</ecNumber>
    </recommendedName>
</protein>
<dbReference type="AlphaFoldDB" id="A0ABD0TBC5"/>
<feature type="signal peptide" evidence="6">
    <location>
        <begin position="1"/>
        <end position="18"/>
    </location>
</feature>
<evidence type="ECO:0000259" key="9">
    <source>
        <dbReference type="Pfam" id="PF00135"/>
    </source>
</evidence>
<evidence type="ECO:0000256" key="5">
    <source>
        <dbReference type="ARBA" id="ARBA00023180"/>
    </source>
</evidence>
<dbReference type="InterPro" id="IPR050309">
    <property type="entry name" value="Type-B_Carboxylest/Lipase"/>
</dbReference>
<keyword evidence="4" id="KW-1015">Disulfide bond</keyword>
<dbReference type="Pfam" id="PF00135">
    <property type="entry name" value="COesterase"/>
    <property type="match status" value="1"/>
</dbReference>
<keyword evidence="3 6" id="KW-0378">Hydrolase</keyword>
<evidence type="ECO:0000256" key="3">
    <source>
        <dbReference type="ARBA" id="ARBA00022801"/>
    </source>
</evidence>
<sequence length="626" mass="69542">MWVETVLVCALMVAAGVSQDTGITNTPSKRVRTQGGYIEGFRNADYDVYEFFNVPYASVPRGRDKFKAPLPPPMWFGDLPARDEKIICPQPDDPMNAMMTKQENCLIANIHVPNTDETNLPVMVFIHGGAYLFGWGAMDRPNGLVSSKNVIAVTFNYRLGPHGFLCLGNEDAPGNAGMKDQVALLRWVRTNIANFGGNPFDVTIIGCSAGGSSVDLLMLSNMANGLFNKVIAESGSSLNIFAVQLDPLQNARNYALRLGWSTENVMDLDALAELYKTRDINDLFDASLANTTDSYFVFQPCVETFGQQRFLEDTPYNILRSGNFRRYPVIYGYTKHEGLLRLQNFDEWSVAMNTQFSDFLPADLQFDNEEQKKQVADTVKEFYFGDELVDTSTVMQYVDYFSDVIFIGGIMRTVAFRVKDGHNDTFLYEYSFTHDGSTSIPQVEGLYGADHCDQYGVILDHTGSTVLSAERLRMTETMRDIIYNFITTGNPTPESVESTLPTWPPVGFGRTPYYSVGSTIEVSEDIPIENRTLFWDGIYQRYGGIELPEPTPDATESTPQETASTPTPEDGSASTPQDGTDSTQDETDSTAEDATEPSGPNSATLTAVFSSQFWVFYSVVILLAFK</sequence>
<dbReference type="PROSITE" id="PS00122">
    <property type="entry name" value="CARBOXYLESTERASE_B_1"/>
    <property type="match status" value="1"/>
</dbReference>
<gene>
    <name evidence="10" type="ORF">ABMA28_015799</name>
</gene>
<dbReference type="SUPFAM" id="SSF53474">
    <property type="entry name" value="alpha/beta-Hydrolases"/>
    <property type="match status" value="1"/>
</dbReference>
<keyword evidence="8" id="KW-1133">Transmembrane helix</keyword>
<evidence type="ECO:0000256" key="6">
    <source>
        <dbReference type="RuleBase" id="RU361235"/>
    </source>
</evidence>
<reference evidence="10 11" key="1">
    <citation type="submission" date="2024-06" db="EMBL/GenBank/DDBJ databases">
        <title>A chromosome-level genome assembly of beet webworm, Loxostege sticticalis.</title>
        <authorList>
            <person name="Zhang Y."/>
        </authorList>
    </citation>
    <scope>NUCLEOTIDE SEQUENCE [LARGE SCALE GENOMIC DNA]</scope>
    <source>
        <strain evidence="10">AQ028</strain>
        <tissue evidence="10">Male pupae</tissue>
    </source>
</reference>
<dbReference type="InterPro" id="IPR002018">
    <property type="entry name" value="CarbesteraseB"/>
</dbReference>
<dbReference type="EMBL" id="JBEDNZ010000007">
    <property type="protein sequence ID" value="KAL0840594.1"/>
    <property type="molecule type" value="Genomic_DNA"/>
</dbReference>
<feature type="region of interest" description="Disordered" evidence="7">
    <location>
        <begin position="545"/>
        <end position="602"/>
    </location>
</feature>
<feature type="compositionally biased region" description="Acidic residues" evidence="7">
    <location>
        <begin position="583"/>
        <end position="595"/>
    </location>
</feature>
<feature type="domain" description="Carboxylesterase type B" evidence="9">
    <location>
        <begin position="28"/>
        <end position="523"/>
    </location>
</feature>
<comment type="caution">
    <text evidence="10">The sequence shown here is derived from an EMBL/GenBank/DDBJ whole genome shotgun (WGS) entry which is preliminary data.</text>
</comment>
<evidence type="ECO:0000256" key="1">
    <source>
        <dbReference type="ARBA" id="ARBA00005964"/>
    </source>
</evidence>
<accession>A0ABD0TBC5</accession>
<keyword evidence="8" id="KW-0812">Transmembrane</keyword>
<evidence type="ECO:0000256" key="8">
    <source>
        <dbReference type="SAM" id="Phobius"/>
    </source>
</evidence>
<name>A0ABD0TBC5_LOXSC</name>
<keyword evidence="8" id="KW-0472">Membrane</keyword>
<evidence type="ECO:0000256" key="7">
    <source>
        <dbReference type="SAM" id="MobiDB-lite"/>
    </source>
</evidence>
<dbReference type="EC" id="3.1.1.-" evidence="6"/>
<proteinExistence type="inferred from homology"/>
<keyword evidence="6" id="KW-0732">Signal</keyword>
<evidence type="ECO:0000313" key="10">
    <source>
        <dbReference type="EMBL" id="KAL0840594.1"/>
    </source>
</evidence>
<evidence type="ECO:0000256" key="2">
    <source>
        <dbReference type="ARBA" id="ARBA00022487"/>
    </source>
</evidence>
<feature type="chain" id="PRO_5044528752" description="Carboxylic ester hydrolase" evidence="6">
    <location>
        <begin position="19"/>
        <end position="626"/>
    </location>
</feature>
<feature type="compositionally biased region" description="Polar residues" evidence="7">
    <location>
        <begin position="554"/>
        <end position="582"/>
    </location>
</feature>